<dbReference type="RefSeq" id="WP_075664029.1">
    <property type="nucleotide sequence ID" value="NZ_CP009247.1"/>
</dbReference>
<feature type="transmembrane region" description="Helical" evidence="1">
    <location>
        <begin position="34"/>
        <end position="53"/>
    </location>
</feature>
<keyword evidence="1" id="KW-1133">Transmembrane helix</keyword>
<protein>
    <submittedName>
        <fullName evidence="3">Transporter</fullName>
    </submittedName>
</protein>
<sequence>MELDVMTVTGLIASVALLAGFALLTLGKLTAEHYTYQWLNAIGAGFLAYSAFVTEPINMGVFLTEVIWSLIGFYGIFKIWRKRRAAETPARVN</sequence>
<feature type="transmembrane region" description="Helical" evidence="1">
    <location>
        <begin position="6"/>
        <end position="27"/>
    </location>
</feature>
<gene>
    <name evidence="3" type="ORF">CFRA_07030</name>
</gene>
<dbReference type="KEGG" id="cfk:CFRA_07030"/>
<dbReference type="InterPro" id="IPR058058">
    <property type="entry name" value="CBU_0592-like"/>
</dbReference>
<evidence type="ECO:0000259" key="2">
    <source>
        <dbReference type="Pfam" id="PF26604"/>
    </source>
</evidence>
<proteinExistence type="predicted"/>
<dbReference type="STRING" id="1437875.CFRA_07030"/>
<keyword evidence="1" id="KW-0812">Transmembrane</keyword>
<name>A0A1L7CT52_9CORY</name>
<keyword evidence="4" id="KW-1185">Reference proteome</keyword>
<evidence type="ECO:0000256" key="1">
    <source>
        <dbReference type="SAM" id="Phobius"/>
    </source>
</evidence>
<evidence type="ECO:0000313" key="3">
    <source>
        <dbReference type="EMBL" id="APT89045.1"/>
    </source>
</evidence>
<reference evidence="3 4" key="1">
    <citation type="submission" date="2014-08" db="EMBL/GenBank/DDBJ databases">
        <title>Complete genome sequence of Corynebacterium frankenforstense ST18(T) (=DSM 45800(T)), isolated from raw cow milk.</title>
        <authorList>
            <person name="Ruckert C."/>
            <person name="Albersmeier A."/>
            <person name="Winkler A."/>
            <person name="Lipski A."/>
            <person name="Kalinowski J."/>
        </authorList>
    </citation>
    <scope>NUCLEOTIDE SEQUENCE [LARGE SCALE GENOMIC DNA]</scope>
    <source>
        <strain evidence="3 4">ST18</strain>
    </source>
</reference>
<dbReference type="Pfam" id="PF26604">
    <property type="entry name" value="CBU_0592"/>
    <property type="match status" value="1"/>
</dbReference>
<evidence type="ECO:0000313" key="4">
    <source>
        <dbReference type="Proteomes" id="UP000185434"/>
    </source>
</evidence>
<accession>A0A1L7CT52</accession>
<feature type="transmembrane region" description="Helical" evidence="1">
    <location>
        <begin position="59"/>
        <end position="77"/>
    </location>
</feature>
<dbReference type="OrthoDB" id="73992at2"/>
<organism evidence="3 4">
    <name type="scientific">Corynebacterium frankenforstense DSM 45800</name>
    <dbReference type="NCBI Taxonomy" id="1437875"/>
    <lineage>
        <taxon>Bacteria</taxon>
        <taxon>Bacillati</taxon>
        <taxon>Actinomycetota</taxon>
        <taxon>Actinomycetes</taxon>
        <taxon>Mycobacteriales</taxon>
        <taxon>Corynebacteriaceae</taxon>
        <taxon>Corynebacterium</taxon>
    </lineage>
</organism>
<dbReference type="AlphaFoldDB" id="A0A1L7CT52"/>
<dbReference type="Proteomes" id="UP000185434">
    <property type="component" value="Chromosome"/>
</dbReference>
<dbReference type="EMBL" id="CP009247">
    <property type="protein sequence ID" value="APT89045.1"/>
    <property type="molecule type" value="Genomic_DNA"/>
</dbReference>
<keyword evidence="1" id="KW-0472">Membrane</keyword>
<dbReference type="NCBIfam" id="NF047864">
    <property type="entry name" value="CBU_0592_membra"/>
    <property type="match status" value="1"/>
</dbReference>
<feature type="domain" description="CBU-0592-like" evidence="2">
    <location>
        <begin position="7"/>
        <end position="83"/>
    </location>
</feature>